<protein>
    <recommendedName>
        <fullName evidence="3">ASCH domain-containing protein</fullName>
    </recommendedName>
</protein>
<keyword evidence="2" id="KW-1185">Reference proteome</keyword>
<proteinExistence type="predicted"/>
<gene>
    <name evidence="1" type="ORF">AKJ51_02720</name>
</gene>
<evidence type="ECO:0008006" key="3">
    <source>
        <dbReference type="Google" id="ProtNLM"/>
    </source>
</evidence>
<dbReference type="SUPFAM" id="SSF88697">
    <property type="entry name" value="PUA domain-like"/>
    <property type="match status" value="1"/>
</dbReference>
<comment type="caution">
    <text evidence="1">The sequence shown here is derived from an EMBL/GenBank/DDBJ whole genome shotgun (WGS) entry which is preliminary data.</text>
</comment>
<evidence type="ECO:0000313" key="1">
    <source>
        <dbReference type="EMBL" id="KXB06822.1"/>
    </source>
</evidence>
<dbReference type="AlphaFoldDB" id="A0A133VK52"/>
<organism evidence="1 2">
    <name type="scientific">candidate division MSBL1 archaeon SCGC-AAA382A20</name>
    <dbReference type="NCBI Taxonomy" id="1698280"/>
    <lineage>
        <taxon>Archaea</taxon>
        <taxon>Methanobacteriati</taxon>
        <taxon>Methanobacteriota</taxon>
        <taxon>candidate division MSBL1</taxon>
    </lineage>
</organism>
<dbReference type="Proteomes" id="UP000070263">
    <property type="component" value="Unassembled WGS sequence"/>
</dbReference>
<reference evidence="1 2" key="1">
    <citation type="journal article" date="2016" name="Sci. Rep.">
        <title>Metabolic traits of an uncultured archaeal lineage -MSBL1- from brine pools of the Red Sea.</title>
        <authorList>
            <person name="Mwirichia R."/>
            <person name="Alam I."/>
            <person name="Rashid M."/>
            <person name="Vinu M."/>
            <person name="Ba-Alawi W."/>
            <person name="Anthony Kamau A."/>
            <person name="Kamanda Ngugi D."/>
            <person name="Goker M."/>
            <person name="Klenk H.P."/>
            <person name="Bajic V."/>
            <person name="Stingl U."/>
        </authorList>
    </citation>
    <scope>NUCLEOTIDE SEQUENCE [LARGE SCALE GENOMIC DNA]</scope>
    <source>
        <strain evidence="1">SCGC-AAA382A20</strain>
    </source>
</reference>
<dbReference type="InterPro" id="IPR015947">
    <property type="entry name" value="PUA-like_sf"/>
</dbReference>
<dbReference type="Gene3D" id="2.30.130.30">
    <property type="entry name" value="Hypothetical protein"/>
    <property type="match status" value="1"/>
</dbReference>
<accession>A0A133VK52</accession>
<dbReference type="EMBL" id="LHYE01000028">
    <property type="protein sequence ID" value="KXB06822.1"/>
    <property type="molecule type" value="Genomic_DNA"/>
</dbReference>
<sequence length="107" mass="12917">MSKLIVPLKERFFEMFKDGRKRWEFRGVSSKFNRETVRRGRKVELRKGYTKEALEGMIEEVKTVEGFEKLPENVKKSIVPENSIDDFLEDYRERYDEFIAFKVELKD</sequence>
<evidence type="ECO:0000313" key="2">
    <source>
        <dbReference type="Proteomes" id="UP000070263"/>
    </source>
</evidence>
<name>A0A133VK52_9EURY</name>